<evidence type="ECO:0008006" key="3">
    <source>
        <dbReference type="Google" id="ProtNLM"/>
    </source>
</evidence>
<evidence type="ECO:0000313" key="1">
    <source>
        <dbReference type="EMBL" id="OEL30953.1"/>
    </source>
</evidence>
<proteinExistence type="predicted"/>
<sequence length="57" mass="6138">LSALERWDAVDGTPGEEVTFPLLEDLNISGCPKLTDLPEAPKLSKLDLCGDGQRISL</sequence>
<evidence type="ECO:0000313" key="2">
    <source>
        <dbReference type="Proteomes" id="UP000095767"/>
    </source>
</evidence>
<keyword evidence="2" id="KW-1185">Reference proteome</keyword>
<protein>
    <recommendedName>
        <fullName evidence="3">Disease resistance protein</fullName>
    </recommendedName>
</protein>
<comment type="caution">
    <text evidence="1">The sequence shown here is derived from an EMBL/GenBank/DDBJ whole genome shotgun (WGS) entry which is preliminary data.</text>
</comment>
<dbReference type="AlphaFoldDB" id="A0A1E5W0N2"/>
<name>A0A1E5W0N2_9POAL</name>
<organism evidence="1 2">
    <name type="scientific">Dichanthelium oligosanthes</name>
    <dbReference type="NCBI Taxonomy" id="888268"/>
    <lineage>
        <taxon>Eukaryota</taxon>
        <taxon>Viridiplantae</taxon>
        <taxon>Streptophyta</taxon>
        <taxon>Embryophyta</taxon>
        <taxon>Tracheophyta</taxon>
        <taxon>Spermatophyta</taxon>
        <taxon>Magnoliopsida</taxon>
        <taxon>Liliopsida</taxon>
        <taxon>Poales</taxon>
        <taxon>Poaceae</taxon>
        <taxon>PACMAD clade</taxon>
        <taxon>Panicoideae</taxon>
        <taxon>Panicodae</taxon>
        <taxon>Paniceae</taxon>
        <taxon>Dichantheliinae</taxon>
        <taxon>Dichanthelium</taxon>
    </lineage>
</organism>
<dbReference type="Proteomes" id="UP000095767">
    <property type="component" value="Unassembled WGS sequence"/>
</dbReference>
<feature type="non-terminal residue" evidence="1">
    <location>
        <position position="57"/>
    </location>
</feature>
<feature type="non-terminal residue" evidence="1">
    <location>
        <position position="1"/>
    </location>
</feature>
<dbReference type="EMBL" id="LWDX02024402">
    <property type="protein sequence ID" value="OEL30953.1"/>
    <property type="molecule type" value="Genomic_DNA"/>
</dbReference>
<reference evidence="1 2" key="1">
    <citation type="submission" date="2016-09" db="EMBL/GenBank/DDBJ databases">
        <title>The draft genome of Dichanthelium oligosanthes: A C3 panicoid grass species.</title>
        <authorList>
            <person name="Studer A.J."/>
            <person name="Schnable J.C."/>
            <person name="Brutnell T.P."/>
        </authorList>
    </citation>
    <scope>NUCLEOTIDE SEQUENCE [LARGE SCALE GENOMIC DNA]</scope>
    <source>
        <strain evidence="2">cv. Kellogg 1175</strain>
        <tissue evidence="1">Leaf</tissue>
    </source>
</reference>
<accession>A0A1E5W0N2</accession>
<gene>
    <name evidence="1" type="ORF">BAE44_0008028</name>
</gene>